<keyword evidence="7" id="KW-1185">Reference proteome</keyword>
<dbReference type="RefSeq" id="WP_335912927.1">
    <property type="nucleotide sequence ID" value="NZ_JBAMYB010000006.1"/>
</dbReference>
<name>A0ABU8CJI0_9HYPH</name>
<dbReference type="SMART" id="SM00862">
    <property type="entry name" value="Trans_reg_C"/>
    <property type="match status" value="1"/>
</dbReference>
<keyword evidence="3 4" id="KW-0238">DNA-binding</keyword>
<dbReference type="InterPro" id="IPR001867">
    <property type="entry name" value="OmpR/PhoB-type_DNA-bd"/>
</dbReference>
<accession>A0ABU8CJI0</accession>
<keyword evidence="2" id="KW-0902">Two-component regulatory system</keyword>
<comment type="caution">
    <text evidence="6">The sequence shown here is derived from an EMBL/GenBank/DDBJ whole genome shotgun (WGS) entry which is preliminary data.</text>
</comment>
<dbReference type="PANTHER" id="PTHR48111:SF40">
    <property type="entry name" value="PHOSPHATE REGULON TRANSCRIPTIONAL REGULATORY PROTEIN PHOB"/>
    <property type="match status" value="1"/>
</dbReference>
<evidence type="ECO:0000256" key="1">
    <source>
        <dbReference type="ARBA" id="ARBA00022553"/>
    </source>
</evidence>
<organism evidence="6 7">
    <name type="scientific">Rhizobium aouanii</name>
    <dbReference type="NCBI Taxonomy" id="3118145"/>
    <lineage>
        <taxon>Bacteria</taxon>
        <taxon>Pseudomonadati</taxon>
        <taxon>Pseudomonadota</taxon>
        <taxon>Alphaproteobacteria</taxon>
        <taxon>Hyphomicrobiales</taxon>
        <taxon>Rhizobiaceae</taxon>
        <taxon>Rhizobium/Agrobacterium group</taxon>
        <taxon>Rhizobium</taxon>
    </lineage>
</organism>
<dbReference type="InterPro" id="IPR039420">
    <property type="entry name" value="WalR-like"/>
</dbReference>
<dbReference type="Pfam" id="PF00486">
    <property type="entry name" value="Trans_reg_C"/>
    <property type="match status" value="1"/>
</dbReference>
<evidence type="ECO:0000259" key="5">
    <source>
        <dbReference type="PROSITE" id="PS51755"/>
    </source>
</evidence>
<dbReference type="Gene3D" id="1.10.10.10">
    <property type="entry name" value="Winged helix-like DNA-binding domain superfamily/Winged helix DNA-binding domain"/>
    <property type="match status" value="1"/>
</dbReference>
<evidence type="ECO:0000256" key="3">
    <source>
        <dbReference type="ARBA" id="ARBA00023125"/>
    </source>
</evidence>
<reference evidence="6 7" key="1">
    <citation type="submission" date="2024-01" db="EMBL/GenBank/DDBJ databases">
        <title>Draft genome sequences of three bacterial strains isolated from Acacia saligna represent a potential new species within the genus Rhizobium.</title>
        <authorList>
            <person name="Tambong J.T."/>
            <person name="Mnasri B."/>
        </authorList>
    </citation>
    <scope>NUCLEOTIDE SEQUENCE [LARGE SCALE GENOMIC DNA]</scope>
    <source>
        <strain evidence="6 7">1AS12I</strain>
    </source>
</reference>
<keyword evidence="1" id="KW-0597">Phosphoprotein</keyword>
<dbReference type="PANTHER" id="PTHR48111">
    <property type="entry name" value="REGULATOR OF RPOS"/>
    <property type="match status" value="1"/>
</dbReference>
<sequence length="354" mass="39063">MFEPQKLAIIVTKPKIRTTASTNRCSAAPRIVSGDTSIPDRLLRQLARAGVEKTVILALKSAGDLACNLGSNLDGMELSLRVLHSPNAGRLIDAASVKEVDQVCGNVLVFTEDLDIDFSLIDRLVHSCDGNLVVAGNEHSRGSLRLLTNKALRLTATLPNCPVDGENVAADFSPLGIYRFETTFLRSVARNRPHRSNDDVEFFEAALGLQTHKIYLIHGETIVRKAEANDCKIVITSNTVASASEQCSLVSANNTRKLLTFLDLELDMNSYRVRRNGRIVHLTPTGFRLLSHLMEEPHRVYSRDELKSAVWPETIHVGPRTVDVHIGHLRAALNKVGRQDFVRTVRSVGYALSE</sequence>
<gene>
    <name evidence="6" type="ORF">V8Q02_12265</name>
</gene>
<proteinExistence type="predicted"/>
<dbReference type="InterPro" id="IPR036388">
    <property type="entry name" value="WH-like_DNA-bd_sf"/>
</dbReference>
<evidence type="ECO:0000256" key="4">
    <source>
        <dbReference type="PROSITE-ProRule" id="PRU01091"/>
    </source>
</evidence>
<dbReference type="SUPFAM" id="SSF46894">
    <property type="entry name" value="C-terminal effector domain of the bipartite response regulators"/>
    <property type="match status" value="1"/>
</dbReference>
<dbReference type="Proteomes" id="UP001531129">
    <property type="component" value="Unassembled WGS sequence"/>
</dbReference>
<evidence type="ECO:0000313" key="7">
    <source>
        <dbReference type="Proteomes" id="UP001531129"/>
    </source>
</evidence>
<evidence type="ECO:0000256" key="2">
    <source>
        <dbReference type="ARBA" id="ARBA00023012"/>
    </source>
</evidence>
<evidence type="ECO:0000313" key="6">
    <source>
        <dbReference type="EMBL" id="MEI1248791.1"/>
    </source>
</evidence>
<feature type="DNA-binding region" description="OmpR/PhoB-type" evidence="4">
    <location>
        <begin position="256"/>
        <end position="354"/>
    </location>
</feature>
<feature type="domain" description="OmpR/PhoB-type" evidence="5">
    <location>
        <begin position="256"/>
        <end position="354"/>
    </location>
</feature>
<dbReference type="EMBL" id="JBAMYC010000006">
    <property type="protein sequence ID" value="MEI1248791.1"/>
    <property type="molecule type" value="Genomic_DNA"/>
</dbReference>
<dbReference type="InterPro" id="IPR016032">
    <property type="entry name" value="Sig_transdc_resp-reg_C-effctor"/>
</dbReference>
<dbReference type="PROSITE" id="PS51755">
    <property type="entry name" value="OMPR_PHOB"/>
    <property type="match status" value="1"/>
</dbReference>
<protein>
    <submittedName>
        <fullName evidence="6">Winged helix-turn-helix domain-containing protein</fullName>
    </submittedName>
</protein>
<dbReference type="CDD" id="cd00383">
    <property type="entry name" value="trans_reg_C"/>
    <property type="match status" value="1"/>
</dbReference>